<comment type="caution">
    <text evidence="3">The sequence shown here is derived from an EMBL/GenBank/DDBJ whole genome shotgun (WGS) entry which is preliminary data.</text>
</comment>
<accession>A0A7Y0FPE8</accession>
<protein>
    <submittedName>
        <fullName evidence="3">FAD-binding oxidoreductase</fullName>
    </submittedName>
</protein>
<evidence type="ECO:0000259" key="2">
    <source>
        <dbReference type="Pfam" id="PF01266"/>
    </source>
</evidence>
<reference evidence="3 4" key="1">
    <citation type="submission" date="2020-04" db="EMBL/GenBank/DDBJ databases">
        <title>Hymenobacter polaris sp. nov., isolated from Arctic soil.</title>
        <authorList>
            <person name="Dahal R.H."/>
        </authorList>
    </citation>
    <scope>NUCLEOTIDE SEQUENCE [LARGE SCALE GENOMIC DNA]</scope>
    <source>
        <strain evidence="3 4">RP-2-7</strain>
    </source>
</reference>
<dbReference type="GO" id="GO:0005737">
    <property type="term" value="C:cytoplasm"/>
    <property type="evidence" value="ECO:0007669"/>
    <property type="project" value="TreeGrafter"/>
</dbReference>
<evidence type="ECO:0000313" key="4">
    <source>
        <dbReference type="Proteomes" id="UP000559626"/>
    </source>
</evidence>
<gene>
    <name evidence="3" type="ORF">HHL22_22335</name>
</gene>
<dbReference type="PANTHER" id="PTHR13847:SF289">
    <property type="entry name" value="GLYCINE OXIDASE"/>
    <property type="match status" value="1"/>
</dbReference>
<dbReference type="InterPro" id="IPR006076">
    <property type="entry name" value="FAD-dep_OxRdtase"/>
</dbReference>
<dbReference type="Gene3D" id="3.50.50.60">
    <property type="entry name" value="FAD/NAD(P)-binding domain"/>
    <property type="match status" value="1"/>
</dbReference>
<dbReference type="Proteomes" id="UP000559626">
    <property type="component" value="Unassembled WGS sequence"/>
</dbReference>
<evidence type="ECO:0000313" key="3">
    <source>
        <dbReference type="EMBL" id="NML67948.1"/>
    </source>
</evidence>
<keyword evidence="1" id="KW-0560">Oxidoreductase</keyword>
<feature type="domain" description="FAD dependent oxidoreductase" evidence="2">
    <location>
        <begin position="2"/>
        <end position="225"/>
    </location>
</feature>
<dbReference type="GO" id="GO:0016491">
    <property type="term" value="F:oxidoreductase activity"/>
    <property type="evidence" value="ECO:0007669"/>
    <property type="project" value="UniProtKB-KW"/>
</dbReference>
<dbReference type="InterPro" id="IPR036188">
    <property type="entry name" value="FAD/NAD-bd_sf"/>
</dbReference>
<name>A0A7Y0FPE8_9BACT</name>
<dbReference type="EMBL" id="JABBGH010000004">
    <property type="protein sequence ID" value="NML67948.1"/>
    <property type="molecule type" value="Genomic_DNA"/>
</dbReference>
<evidence type="ECO:0000256" key="1">
    <source>
        <dbReference type="ARBA" id="ARBA00023002"/>
    </source>
</evidence>
<keyword evidence="4" id="KW-1185">Reference proteome</keyword>
<dbReference type="Pfam" id="PF01266">
    <property type="entry name" value="DAO"/>
    <property type="match status" value="1"/>
</dbReference>
<dbReference type="SUPFAM" id="SSF51905">
    <property type="entry name" value="FAD/NAD(P)-binding domain"/>
    <property type="match status" value="1"/>
</dbReference>
<organism evidence="3 4">
    <name type="scientific">Hymenobacter polaris</name>
    <dbReference type="NCBI Taxonomy" id="2682546"/>
    <lineage>
        <taxon>Bacteria</taxon>
        <taxon>Pseudomonadati</taxon>
        <taxon>Bacteroidota</taxon>
        <taxon>Cytophagia</taxon>
        <taxon>Cytophagales</taxon>
        <taxon>Hymenobacteraceae</taxon>
        <taxon>Hymenobacter</taxon>
    </lineage>
</organism>
<dbReference type="PANTHER" id="PTHR13847">
    <property type="entry name" value="SARCOSINE DEHYDROGENASE-RELATED"/>
    <property type="match status" value="1"/>
</dbReference>
<sequence>MHLLAPAQVRALEPQLQAVPAHALFAPEEGALDARRATEVLLQAAQAAGATVQLGNEVRALLTSDSRVVGAATASGPLRADLVVLAAGAASAELTHTLGLTLPLAASPAILLRLHTPQRFVQRVVSTPEWEIRAASPTQLLAAADYVAASGANSPSAIAQRTLRNLQAQWRGTEHLRLEQVAVGQRPMPQDGLPIVGHVAGVDGLYLAGLHAGVTLAALVGRLAATEIVQQQEPALLAPYRLTRFT</sequence>
<dbReference type="AlphaFoldDB" id="A0A7Y0FPE8"/>
<dbReference type="Gene3D" id="3.30.9.10">
    <property type="entry name" value="D-Amino Acid Oxidase, subunit A, domain 2"/>
    <property type="match status" value="1"/>
</dbReference>
<proteinExistence type="predicted"/>